<dbReference type="InterPro" id="IPR001347">
    <property type="entry name" value="SIS_dom"/>
</dbReference>
<evidence type="ECO:0000313" key="6">
    <source>
        <dbReference type="Proteomes" id="UP000034316"/>
    </source>
</evidence>
<name>A0A0G0DK75_9BACT</name>
<dbReference type="InterPro" id="IPR046348">
    <property type="entry name" value="SIS_dom_sf"/>
</dbReference>
<dbReference type="STRING" id="1618333.UR93_C0001G0028"/>
<feature type="domain" description="SIS" evidence="4">
    <location>
        <begin position="43"/>
        <end position="185"/>
    </location>
</feature>
<keyword evidence="3" id="KW-1133">Transmembrane helix</keyword>
<protein>
    <submittedName>
        <fullName evidence="5">Bifunctional phosphoglucose/phosphomannose isomerase</fullName>
    </submittedName>
</protein>
<dbReference type="InterPro" id="IPR019490">
    <property type="entry name" value="Glu6P/Mann6P_isomerase_C"/>
</dbReference>
<organism evidence="5 6">
    <name type="scientific">Berkelbacteria bacterium GW2011_GWA2_35_9</name>
    <dbReference type="NCBI Taxonomy" id="1618333"/>
    <lineage>
        <taxon>Bacteria</taxon>
        <taxon>Candidatus Berkelbacteria</taxon>
    </lineage>
</organism>
<dbReference type="Gene3D" id="3.40.50.10490">
    <property type="entry name" value="Glucose-6-phosphate isomerase like protein, domain 1"/>
    <property type="match status" value="2"/>
</dbReference>
<proteinExistence type="inferred from homology"/>
<comment type="similarity">
    <text evidence="1">Belongs to the PGI/PMI family.</text>
</comment>
<evidence type="ECO:0000256" key="3">
    <source>
        <dbReference type="SAM" id="Phobius"/>
    </source>
</evidence>
<dbReference type="CDD" id="cd05637">
    <property type="entry name" value="SIS_PGI_PMI_2"/>
    <property type="match status" value="1"/>
</dbReference>
<reference evidence="5 6" key="1">
    <citation type="journal article" date="2015" name="Nature">
        <title>rRNA introns, odd ribosomes, and small enigmatic genomes across a large radiation of phyla.</title>
        <authorList>
            <person name="Brown C.T."/>
            <person name="Hug L.A."/>
            <person name="Thomas B.C."/>
            <person name="Sharon I."/>
            <person name="Castelle C.J."/>
            <person name="Singh A."/>
            <person name="Wilkins M.J."/>
            <person name="Williams K.H."/>
            <person name="Banfield J.F."/>
        </authorList>
    </citation>
    <scope>NUCLEOTIDE SEQUENCE [LARGE SCALE GENOMIC DNA]</scope>
</reference>
<dbReference type="AlphaFoldDB" id="A0A0G0DK75"/>
<dbReference type="Pfam" id="PF01380">
    <property type="entry name" value="SIS"/>
    <property type="match status" value="1"/>
</dbReference>
<gene>
    <name evidence="5" type="ORF">UR93_C0001G0028</name>
</gene>
<accession>A0A0G0DK75</accession>
<evidence type="ECO:0000259" key="4">
    <source>
        <dbReference type="PROSITE" id="PS51464"/>
    </source>
</evidence>
<keyword evidence="3" id="KW-0812">Transmembrane</keyword>
<evidence type="ECO:0000313" key="5">
    <source>
        <dbReference type="EMBL" id="KKP89196.1"/>
    </source>
</evidence>
<dbReference type="GO" id="GO:1901135">
    <property type="term" value="P:carbohydrate derivative metabolic process"/>
    <property type="evidence" value="ECO:0007669"/>
    <property type="project" value="InterPro"/>
</dbReference>
<dbReference type="Proteomes" id="UP000034316">
    <property type="component" value="Unassembled WGS sequence"/>
</dbReference>
<dbReference type="GO" id="GO:0004347">
    <property type="term" value="F:glucose-6-phosphate isomerase activity"/>
    <property type="evidence" value="ECO:0007669"/>
    <property type="project" value="InterPro"/>
</dbReference>
<dbReference type="GO" id="GO:0004476">
    <property type="term" value="F:mannose-6-phosphate isomerase activity"/>
    <property type="evidence" value="ECO:0007669"/>
    <property type="project" value="InterPro"/>
</dbReference>
<comment type="caution">
    <text evidence="5">The sequence shown here is derived from an EMBL/GenBank/DDBJ whole genome shotgun (WGS) entry which is preliminary data.</text>
</comment>
<dbReference type="PROSITE" id="PS51464">
    <property type="entry name" value="SIS"/>
    <property type="match status" value="1"/>
</dbReference>
<sequence>MSIDKEGMVSSIKKLDTQNMISSIEEMPLQVQEAWGQAQNIKLDYRAKNIKNILVAGMGGSALGARIIKALFQKELKVPIDIYNDYSIPAFVNKDTLFIASSYSGDTEETLDALEKAIIKTKMIISIGSGGKLIERSKELNIPFYHIKPSHNPCNQPRMAVAYSIIGQLAFFDKIGLISLSNDWNNNIIKLLESNNNNYSLKINPNHNLTQELAAKIYGKIPVIVSSEHLVGAIYTSRNQFNENSKNYADYHIIPELNHHILESLSFPKSNSKNLVIVIINSKFFDKRNQKRLKITSEIAIKNKIEVEYVNLFGETKVEEVFESIHFFAYVIYYLAMLNGCDPSFIPWVDLFKKKMKK</sequence>
<dbReference type="Pfam" id="PF10432">
    <property type="entry name" value="bact-PGI_C"/>
    <property type="match status" value="1"/>
</dbReference>
<evidence type="ECO:0000256" key="2">
    <source>
        <dbReference type="ARBA" id="ARBA00023235"/>
    </source>
</evidence>
<dbReference type="GO" id="GO:0097367">
    <property type="term" value="F:carbohydrate derivative binding"/>
    <property type="evidence" value="ECO:0007669"/>
    <property type="project" value="InterPro"/>
</dbReference>
<evidence type="ECO:0000256" key="1">
    <source>
        <dbReference type="ARBA" id="ARBA00010523"/>
    </source>
</evidence>
<keyword evidence="3" id="KW-0472">Membrane</keyword>
<dbReference type="EMBL" id="LBRB01000001">
    <property type="protein sequence ID" value="KKP89196.1"/>
    <property type="molecule type" value="Genomic_DNA"/>
</dbReference>
<feature type="transmembrane region" description="Helical" evidence="3">
    <location>
        <begin position="327"/>
        <end position="349"/>
    </location>
</feature>
<keyword evidence="2 5" id="KW-0413">Isomerase</keyword>
<dbReference type="SUPFAM" id="SSF53697">
    <property type="entry name" value="SIS domain"/>
    <property type="match status" value="1"/>
</dbReference>
<dbReference type="GO" id="GO:0005975">
    <property type="term" value="P:carbohydrate metabolic process"/>
    <property type="evidence" value="ECO:0007669"/>
    <property type="project" value="InterPro"/>
</dbReference>